<proteinExistence type="predicted"/>
<organism evidence="1 2">
    <name type="scientific">Colocasia esculenta</name>
    <name type="common">Wild taro</name>
    <name type="synonym">Arum esculentum</name>
    <dbReference type="NCBI Taxonomy" id="4460"/>
    <lineage>
        <taxon>Eukaryota</taxon>
        <taxon>Viridiplantae</taxon>
        <taxon>Streptophyta</taxon>
        <taxon>Embryophyta</taxon>
        <taxon>Tracheophyta</taxon>
        <taxon>Spermatophyta</taxon>
        <taxon>Magnoliopsida</taxon>
        <taxon>Liliopsida</taxon>
        <taxon>Araceae</taxon>
        <taxon>Aroideae</taxon>
        <taxon>Colocasieae</taxon>
        <taxon>Colocasia</taxon>
    </lineage>
</organism>
<dbReference type="EMBL" id="NMUH01003384">
    <property type="protein sequence ID" value="MQM05270.1"/>
    <property type="molecule type" value="Genomic_DNA"/>
</dbReference>
<protein>
    <submittedName>
        <fullName evidence="1">Uncharacterized protein</fullName>
    </submittedName>
</protein>
<reference evidence="1" key="1">
    <citation type="submission" date="2017-07" db="EMBL/GenBank/DDBJ databases">
        <title>Taro Niue Genome Assembly and Annotation.</title>
        <authorList>
            <person name="Atibalentja N."/>
            <person name="Keating K."/>
            <person name="Fields C.J."/>
        </authorList>
    </citation>
    <scope>NUCLEOTIDE SEQUENCE</scope>
    <source>
        <strain evidence="1">Niue_2</strain>
        <tissue evidence="1">Leaf</tissue>
    </source>
</reference>
<evidence type="ECO:0000313" key="1">
    <source>
        <dbReference type="EMBL" id="MQM05270.1"/>
    </source>
</evidence>
<evidence type="ECO:0000313" key="2">
    <source>
        <dbReference type="Proteomes" id="UP000652761"/>
    </source>
</evidence>
<dbReference type="AlphaFoldDB" id="A0A843WRL7"/>
<name>A0A843WRL7_COLES</name>
<sequence>MIVRDPFVGCFFWYTLFWCRLLQPGLLHSLRSPDLFEFDRFRGQLALECELWVPCVLLELFLACSGGGFSQNFFVLVSVLLPSGLRAFTGRDFLEPEACGLGFTVFEWTNGVVVSLGGAPLRRGPQLSPNPTSTAGPNRDDDRVILANSPLWEVLIFGERLFKNTSRLKQLFMVNALQSIVVRLTLGSVGKIQGDQDDVEAPNRHRAPPAISASHADTPPAIIGTLAPAVNQADNILPVTPVAAVGNAARTDLADHFTAESAPITISESPFDPRWKDDLREMNRKIEALQLGTRAPSVATLLTSSPFTEEITSALIPPKFQLPKFRRYNGTTNPVHHLDHFQGQGVALMLPLIPISFIKLFTSAGSAKLGRSNTDPAGRPEYHSNARPVKEEPKNFSRVGYPIHIKRSMFSITPLGELHFNHLEHEQAMTVVGWNGLVAADMAARRTTAARVGIEPVDVAAEQ</sequence>
<keyword evidence="2" id="KW-1185">Reference proteome</keyword>
<dbReference type="Proteomes" id="UP000652761">
    <property type="component" value="Unassembled WGS sequence"/>
</dbReference>
<gene>
    <name evidence="1" type="ORF">Taro_038083</name>
</gene>
<comment type="caution">
    <text evidence="1">The sequence shown here is derived from an EMBL/GenBank/DDBJ whole genome shotgun (WGS) entry which is preliminary data.</text>
</comment>
<accession>A0A843WRL7</accession>